<protein>
    <submittedName>
        <fullName evidence="2">Uu.00g005240.m01.CDS01</fullName>
    </submittedName>
</protein>
<organism evidence="2 3">
    <name type="scientific">Anthostomella pinea</name>
    <dbReference type="NCBI Taxonomy" id="933095"/>
    <lineage>
        <taxon>Eukaryota</taxon>
        <taxon>Fungi</taxon>
        <taxon>Dikarya</taxon>
        <taxon>Ascomycota</taxon>
        <taxon>Pezizomycotina</taxon>
        <taxon>Sordariomycetes</taxon>
        <taxon>Xylariomycetidae</taxon>
        <taxon>Xylariales</taxon>
        <taxon>Xylariaceae</taxon>
        <taxon>Anthostomella</taxon>
    </lineage>
</organism>
<dbReference type="Proteomes" id="UP001295740">
    <property type="component" value="Unassembled WGS sequence"/>
</dbReference>
<feature type="compositionally biased region" description="Polar residues" evidence="1">
    <location>
        <begin position="1"/>
        <end position="14"/>
    </location>
</feature>
<proteinExistence type="predicted"/>
<comment type="caution">
    <text evidence="2">The sequence shown here is derived from an EMBL/GenBank/DDBJ whole genome shotgun (WGS) entry which is preliminary data.</text>
</comment>
<evidence type="ECO:0000313" key="2">
    <source>
        <dbReference type="EMBL" id="CAJ2506394.1"/>
    </source>
</evidence>
<evidence type="ECO:0000313" key="3">
    <source>
        <dbReference type="Proteomes" id="UP001295740"/>
    </source>
</evidence>
<evidence type="ECO:0000256" key="1">
    <source>
        <dbReference type="SAM" id="MobiDB-lite"/>
    </source>
</evidence>
<reference evidence="2" key="1">
    <citation type="submission" date="2023-10" db="EMBL/GenBank/DDBJ databases">
        <authorList>
            <person name="Hackl T."/>
        </authorList>
    </citation>
    <scope>NUCLEOTIDE SEQUENCE</scope>
</reference>
<keyword evidence="3" id="KW-1185">Reference proteome</keyword>
<sequence>MSSWPATGSTSTAAQGGPPTADARDRYLERVIQESKRRGRDWPAIVPASCTTKAYYDGRRYNWLDSLQPDETIVGGYRIVGEFDFQHMFNAISANETAGRYGVCVIQNITSSAVAYLGAAWDIDPLFFAENNRH</sequence>
<accession>A0AAI8VK48</accession>
<name>A0AAI8VK48_9PEZI</name>
<dbReference type="EMBL" id="CAUWAG010000008">
    <property type="protein sequence ID" value="CAJ2506394.1"/>
    <property type="molecule type" value="Genomic_DNA"/>
</dbReference>
<feature type="region of interest" description="Disordered" evidence="1">
    <location>
        <begin position="1"/>
        <end position="27"/>
    </location>
</feature>
<gene>
    <name evidence="2" type="ORF">KHLLAP_LOCUS6862</name>
</gene>
<dbReference type="AlphaFoldDB" id="A0AAI8VK48"/>